<protein>
    <submittedName>
        <fullName evidence="1">Uncharacterized protein</fullName>
    </submittedName>
</protein>
<comment type="caution">
    <text evidence="1">The sequence shown here is derived from an EMBL/GenBank/DDBJ whole genome shotgun (WGS) entry which is preliminary data.</text>
</comment>
<accession>A0A0F9K6T3</accession>
<dbReference type="AlphaFoldDB" id="A0A0F9K6T3"/>
<name>A0A0F9K6T3_9ZZZZ</name>
<reference evidence="1" key="1">
    <citation type="journal article" date="2015" name="Nature">
        <title>Complex archaea that bridge the gap between prokaryotes and eukaryotes.</title>
        <authorList>
            <person name="Spang A."/>
            <person name="Saw J.H."/>
            <person name="Jorgensen S.L."/>
            <person name="Zaremba-Niedzwiedzka K."/>
            <person name="Martijn J."/>
            <person name="Lind A.E."/>
            <person name="van Eijk R."/>
            <person name="Schleper C."/>
            <person name="Guy L."/>
            <person name="Ettema T.J."/>
        </authorList>
    </citation>
    <scope>NUCLEOTIDE SEQUENCE</scope>
</reference>
<proteinExistence type="predicted"/>
<sequence>MMGQKLKEWVSCKRKKKYNTEQDTATELKRIKQMIESWLRPTLMAYKCNFCDGWHIGKDRTERKKAESLRDIKAGMGIIKEKLTAKERKILGRYIGYLISQKRVKE</sequence>
<dbReference type="EMBL" id="LAZR01015897">
    <property type="protein sequence ID" value="KKM06878.1"/>
    <property type="molecule type" value="Genomic_DNA"/>
</dbReference>
<gene>
    <name evidence="1" type="ORF">LCGC14_1739620</name>
</gene>
<evidence type="ECO:0000313" key="1">
    <source>
        <dbReference type="EMBL" id="KKM06878.1"/>
    </source>
</evidence>
<organism evidence="1">
    <name type="scientific">marine sediment metagenome</name>
    <dbReference type="NCBI Taxonomy" id="412755"/>
    <lineage>
        <taxon>unclassified sequences</taxon>
        <taxon>metagenomes</taxon>
        <taxon>ecological metagenomes</taxon>
    </lineage>
</organism>